<evidence type="ECO:0000259" key="2">
    <source>
        <dbReference type="Pfam" id="PF21307"/>
    </source>
</evidence>
<dbReference type="InterPro" id="IPR012341">
    <property type="entry name" value="6hp_glycosidase-like_sf"/>
</dbReference>
<evidence type="ECO:0000259" key="1">
    <source>
        <dbReference type="Pfam" id="PF14498"/>
    </source>
</evidence>
<dbReference type="InterPro" id="IPR049053">
    <property type="entry name" value="AFCA-like_C"/>
</dbReference>
<dbReference type="OrthoDB" id="9802600at2"/>
<dbReference type="AlphaFoldDB" id="A0A1H1Y977"/>
<dbReference type="Pfam" id="PF14498">
    <property type="entry name" value="Glyco_hyd_65N_2"/>
    <property type="match status" value="2"/>
</dbReference>
<dbReference type="PANTHER" id="PTHR31084:SF0">
    <property type="entry name" value="ALPHA-L-FUCOSIDASE 2"/>
    <property type="match status" value="1"/>
</dbReference>
<dbReference type="GO" id="GO:0005975">
    <property type="term" value="P:carbohydrate metabolic process"/>
    <property type="evidence" value="ECO:0007669"/>
    <property type="project" value="InterPro"/>
</dbReference>
<dbReference type="Gene3D" id="2.60.120.260">
    <property type="entry name" value="Galactose-binding domain-like"/>
    <property type="match status" value="1"/>
</dbReference>
<gene>
    <name evidence="4" type="ORF">SAMN05216490_2657</name>
</gene>
<accession>A0A1H1Y977</accession>
<dbReference type="GO" id="GO:0004560">
    <property type="term" value="F:alpha-L-fucosidase activity"/>
    <property type="evidence" value="ECO:0007669"/>
    <property type="project" value="TreeGrafter"/>
</dbReference>
<keyword evidence="5" id="KW-1185">Reference proteome</keyword>
<dbReference type="SUPFAM" id="SSF49785">
    <property type="entry name" value="Galactose-binding domain-like"/>
    <property type="match status" value="1"/>
</dbReference>
<evidence type="ECO:0000259" key="3">
    <source>
        <dbReference type="Pfam" id="PF22124"/>
    </source>
</evidence>
<protein>
    <submittedName>
        <fullName evidence="4">Alpha-L-fucosidase 2</fullName>
    </submittedName>
</protein>
<organism evidence="4 5">
    <name type="scientific">Mucilaginibacter mallensis</name>
    <dbReference type="NCBI Taxonomy" id="652787"/>
    <lineage>
        <taxon>Bacteria</taxon>
        <taxon>Pseudomonadati</taxon>
        <taxon>Bacteroidota</taxon>
        <taxon>Sphingobacteriia</taxon>
        <taxon>Sphingobacteriales</taxon>
        <taxon>Sphingobacteriaceae</taxon>
        <taxon>Mucilaginibacter</taxon>
    </lineage>
</organism>
<dbReference type="Pfam" id="PF21307">
    <property type="entry name" value="Glyco_hydro_95_C"/>
    <property type="match status" value="1"/>
</dbReference>
<dbReference type="PANTHER" id="PTHR31084">
    <property type="entry name" value="ALPHA-L-FUCOSIDASE 2"/>
    <property type="match status" value="1"/>
</dbReference>
<proteinExistence type="predicted"/>
<feature type="domain" description="Alpha fucosidase A-like C-terminal" evidence="2">
    <location>
        <begin position="863"/>
        <end position="933"/>
    </location>
</feature>
<evidence type="ECO:0000313" key="5">
    <source>
        <dbReference type="Proteomes" id="UP000199679"/>
    </source>
</evidence>
<dbReference type="Proteomes" id="UP000199679">
    <property type="component" value="Chromosome I"/>
</dbReference>
<dbReference type="InterPro" id="IPR008928">
    <property type="entry name" value="6-hairpin_glycosidase_sf"/>
</dbReference>
<feature type="domain" description="Glycosyl hydrolase family 95 N-terminal" evidence="1">
    <location>
        <begin position="294"/>
        <end position="439"/>
    </location>
</feature>
<name>A0A1H1Y977_MUCMA</name>
<dbReference type="Pfam" id="PF22124">
    <property type="entry name" value="Glyco_hydro_95_cat"/>
    <property type="match status" value="1"/>
</dbReference>
<dbReference type="STRING" id="652787.SAMN05216490_2657"/>
<sequence>MRGKIKISAIKAFFIAVGILLVISDPQLSFSQSGLKLWYQQPAVKWTDALPIGNGQMGAMLFGRVDEDHIQFNEQTLWTGGPRVYARARASKYLPIIRKLLVEGKQAEAESIAQEHFMGMKSHELTYAADSIAWYKKMRLDTSASAAEFDNSKWKFITQPEANGWETFPGFEGLDGAVWLRNSFDLPANMADKDLELDLGRVRDIDFTYVNGKLIGTTNNTTSRKYLIPAGLLHPGKNTIAIQVLNFYDKGGLTSAKEKPAIYQKDAPQISIILKTVWKYWVQNDEPPAYPRYNADYQPFGDVYLQFPKQQVSNYTRDLNLNTATAHVNYNADGITYSREYFASAPDHVIAIHLTASKPGSITFKALLKTLQRSYNIYKVDNSTLALSLKVNDGVLKGVSYLHAVAAGGKVDVDSNSITITNANEATLYLTAATSFKNYKDVSGDPDAICKNTIAKFSGKNYSDVKTAHIKDYISYFNKFAINLGTTANDTLPTNKRILAFSNTADPALIALYVQYGRYLLISSSRSGGQPANLQGLWNDLLTPPWGSKFTTNINLEMNYWPAEELNLSACSEPFFNMVDGLAQAGKITAKEHYDAPGWVLHHNTDLWRGTAPVNSSTHGIWVSGGAWLCHQLWEHYLFTKDEAFLQNRAYPDMKGAAEFFVHFLTKDPKTGYLISTPSNSPEHGGLVAGPTMDHQIIRDLFKNTIQAAAVLGIDYKFSDTLKTMYAQIAPNKIGSHGQLQEWMEDKDDTADTHRHVSHMWGIYPGTDITWDTPELMKAGRQSLIYRGDEGTGWSIAWKVNLWARLKDGDHAMRLFDMLLSPADVSSGKEKGGVYHNLFDAHPPFQIDGNFGGAAGLAEMLLQSQGSTIEILPALPSALPDGNVKGICARGGFVLSFKWDKGQLKNVEVTSKAGGICKLRYHDKVIIFNTQKDKTYHFNGFLSKV</sequence>
<dbReference type="InterPro" id="IPR008979">
    <property type="entry name" value="Galactose-bd-like_sf"/>
</dbReference>
<dbReference type="InterPro" id="IPR027414">
    <property type="entry name" value="GH95_N_dom"/>
</dbReference>
<feature type="domain" description="Glycosyl hydrolase family 95 catalytic" evidence="3">
    <location>
        <begin position="462"/>
        <end position="861"/>
    </location>
</feature>
<reference evidence="4 5" key="1">
    <citation type="submission" date="2016-10" db="EMBL/GenBank/DDBJ databases">
        <authorList>
            <person name="de Groot N.N."/>
        </authorList>
    </citation>
    <scope>NUCLEOTIDE SEQUENCE [LARGE SCALE GENOMIC DNA]</scope>
    <source>
        <strain evidence="4 5">MP1X4</strain>
    </source>
</reference>
<dbReference type="RefSeq" id="WP_091373444.1">
    <property type="nucleotide sequence ID" value="NZ_LT629740.1"/>
</dbReference>
<dbReference type="SUPFAM" id="SSF48208">
    <property type="entry name" value="Six-hairpin glycosidases"/>
    <property type="match status" value="1"/>
</dbReference>
<dbReference type="InterPro" id="IPR054363">
    <property type="entry name" value="GH95_cat"/>
</dbReference>
<dbReference type="Gene3D" id="1.50.10.10">
    <property type="match status" value="1"/>
</dbReference>
<dbReference type="EMBL" id="LT629740">
    <property type="protein sequence ID" value="SDT17576.1"/>
    <property type="molecule type" value="Genomic_DNA"/>
</dbReference>
<dbReference type="Gene3D" id="2.70.98.50">
    <property type="entry name" value="putative glycoside hydrolase family protein from bacillus halodurans"/>
    <property type="match status" value="1"/>
</dbReference>
<evidence type="ECO:0000313" key="4">
    <source>
        <dbReference type="EMBL" id="SDT17576.1"/>
    </source>
</evidence>
<feature type="domain" description="Glycosyl hydrolase family 95 N-terminal" evidence="1">
    <location>
        <begin position="37"/>
        <end position="123"/>
    </location>
</feature>